<reference evidence="3" key="1">
    <citation type="journal article" date="2020" name="Stud. Mycol.">
        <title>101 Dothideomycetes genomes: a test case for predicting lifestyles and emergence of pathogens.</title>
        <authorList>
            <person name="Haridas S."/>
            <person name="Albert R."/>
            <person name="Binder M."/>
            <person name="Bloem J."/>
            <person name="Labutti K."/>
            <person name="Salamov A."/>
            <person name="Andreopoulos B."/>
            <person name="Baker S."/>
            <person name="Barry K."/>
            <person name="Bills G."/>
            <person name="Bluhm B."/>
            <person name="Cannon C."/>
            <person name="Castanera R."/>
            <person name="Culley D."/>
            <person name="Daum C."/>
            <person name="Ezra D."/>
            <person name="Gonzalez J."/>
            <person name="Henrissat B."/>
            <person name="Kuo A."/>
            <person name="Liang C."/>
            <person name="Lipzen A."/>
            <person name="Lutzoni F."/>
            <person name="Magnuson J."/>
            <person name="Mondo S."/>
            <person name="Nolan M."/>
            <person name="Ohm R."/>
            <person name="Pangilinan J."/>
            <person name="Park H.-J."/>
            <person name="Ramirez L."/>
            <person name="Alfaro M."/>
            <person name="Sun H."/>
            <person name="Tritt A."/>
            <person name="Yoshinaga Y."/>
            <person name="Zwiers L.-H."/>
            <person name="Turgeon B."/>
            <person name="Goodwin S."/>
            <person name="Spatafora J."/>
            <person name="Crous P."/>
            <person name="Grigoriev I."/>
        </authorList>
    </citation>
    <scope>NUCLEOTIDE SEQUENCE</scope>
    <source>
        <strain evidence="3">CBS 133067</strain>
    </source>
</reference>
<dbReference type="OrthoDB" id="3945175at2759"/>
<dbReference type="PANTHER" id="PTHR38795">
    <property type="entry name" value="DUF6604 DOMAIN-CONTAINING PROTEIN"/>
    <property type="match status" value="1"/>
</dbReference>
<dbReference type="Pfam" id="PF20253">
    <property type="entry name" value="DUF6604"/>
    <property type="match status" value="1"/>
</dbReference>
<dbReference type="Proteomes" id="UP000799772">
    <property type="component" value="Unassembled WGS sequence"/>
</dbReference>
<name>A0A9P4IJZ2_9PEZI</name>
<dbReference type="AlphaFoldDB" id="A0A9P4IJZ2"/>
<feature type="domain" description="DUF6604" evidence="2">
    <location>
        <begin position="13"/>
        <end position="246"/>
    </location>
</feature>
<dbReference type="InterPro" id="IPR046539">
    <property type="entry name" value="DUF6604"/>
</dbReference>
<evidence type="ECO:0000313" key="3">
    <source>
        <dbReference type="EMBL" id="KAF2102981.1"/>
    </source>
</evidence>
<proteinExistence type="predicted"/>
<sequence length="488" mass="55270">MAEIGLAKGSYEQYKNDTSIFMTWLSHAAQACGYFAPPNTNPIKEMIVQAKCIVSSISPTLHLPNSVSRLASRAIRLRKLVTSQYRKFDAKGEANEKHEHFTGVLEEALDLLLQHRSNALPRPPVTQEQSPLQDLTNRFSLLEVEDCEDYSAVAAHLAVGPRTNLRNGKDDADSTHHTSTQVNDDRNMREDLFMRIICFLMDVHKLERQVMEIWRKYKAGTVDIVVASAATNAAIVLVERLERQVIDSLPSEKRLKKLAPITFFEADFPYSRLIGILLAIITGCEEPHPKLVPTKAGEFFFFDTSVILTKFCRAFENEKGTGRKNLSTVLRQDRGNLAAMGPSMKPYPRVPLLLVEFVQMCATRDMEEDEIEKIGNSERFRKIVKADVFLTQLLMETFLARDLIETNFKHKRFGQSHRVMIKDEFTRTMMKLGECSLTTHMVFAATMVMRINEELGAMASRPFKELRGSLALGQPLLRVFTTDASGHL</sequence>
<evidence type="ECO:0000259" key="2">
    <source>
        <dbReference type="Pfam" id="PF20253"/>
    </source>
</evidence>
<gene>
    <name evidence="3" type="ORF">NA57DRAFT_71962</name>
</gene>
<comment type="caution">
    <text evidence="3">The sequence shown here is derived from an EMBL/GenBank/DDBJ whole genome shotgun (WGS) entry which is preliminary data.</text>
</comment>
<protein>
    <recommendedName>
        <fullName evidence="2">DUF6604 domain-containing protein</fullName>
    </recommendedName>
</protein>
<feature type="compositionally biased region" description="Basic and acidic residues" evidence="1">
    <location>
        <begin position="167"/>
        <end position="176"/>
    </location>
</feature>
<evidence type="ECO:0000313" key="4">
    <source>
        <dbReference type="Proteomes" id="UP000799772"/>
    </source>
</evidence>
<dbReference type="PANTHER" id="PTHR38795:SF1">
    <property type="entry name" value="DUF6604 DOMAIN-CONTAINING PROTEIN"/>
    <property type="match status" value="1"/>
</dbReference>
<evidence type="ECO:0000256" key="1">
    <source>
        <dbReference type="SAM" id="MobiDB-lite"/>
    </source>
</evidence>
<keyword evidence="4" id="KW-1185">Reference proteome</keyword>
<organism evidence="3 4">
    <name type="scientific">Rhizodiscina lignyota</name>
    <dbReference type="NCBI Taxonomy" id="1504668"/>
    <lineage>
        <taxon>Eukaryota</taxon>
        <taxon>Fungi</taxon>
        <taxon>Dikarya</taxon>
        <taxon>Ascomycota</taxon>
        <taxon>Pezizomycotina</taxon>
        <taxon>Dothideomycetes</taxon>
        <taxon>Pleosporomycetidae</taxon>
        <taxon>Aulographales</taxon>
        <taxon>Rhizodiscinaceae</taxon>
        <taxon>Rhizodiscina</taxon>
    </lineage>
</organism>
<feature type="region of interest" description="Disordered" evidence="1">
    <location>
        <begin position="163"/>
        <end position="183"/>
    </location>
</feature>
<accession>A0A9P4IJZ2</accession>
<dbReference type="EMBL" id="ML978122">
    <property type="protein sequence ID" value="KAF2102981.1"/>
    <property type="molecule type" value="Genomic_DNA"/>
</dbReference>